<evidence type="ECO:0000256" key="7">
    <source>
        <dbReference type="PROSITE-ProRule" id="PRU00042"/>
    </source>
</evidence>
<feature type="region of interest" description="Disordered" evidence="8">
    <location>
        <begin position="714"/>
        <end position="753"/>
    </location>
</feature>
<feature type="domain" description="C2H2-type" evidence="9">
    <location>
        <begin position="688"/>
        <end position="715"/>
    </location>
</feature>
<keyword evidence="2" id="KW-0479">Metal-binding</keyword>
<feature type="compositionally biased region" description="Basic residues" evidence="8">
    <location>
        <begin position="733"/>
        <end position="748"/>
    </location>
</feature>
<organism evidence="10 11">
    <name type="scientific">Oryzias melastigma</name>
    <name type="common">Marine medaka</name>
    <dbReference type="NCBI Taxonomy" id="30732"/>
    <lineage>
        <taxon>Eukaryota</taxon>
        <taxon>Metazoa</taxon>
        <taxon>Chordata</taxon>
        <taxon>Craniata</taxon>
        <taxon>Vertebrata</taxon>
        <taxon>Euteleostomi</taxon>
        <taxon>Actinopterygii</taxon>
        <taxon>Neopterygii</taxon>
        <taxon>Teleostei</taxon>
        <taxon>Neoteleostei</taxon>
        <taxon>Acanthomorphata</taxon>
        <taxon>Ovalentaria</taxon>
        <taxon>Atherinomorphae</taxon>
        <taxon>Beloniformes</taxon>
        <taxon>Adrianichthyidae</taxon>
        <taxon>Oryziinae</taxon>
        <taxon>Oryzias</taxon>
    </lineage>
</organism>
<proteinExistence type="predicted"/>
<feature type="region of interest" description="Disordered" evidence="8">
    <location>
        <begin position="159"/>
        <end position="190"/>
    </location>
</feature>
<dbReference type="GO" id="GO:0008270">
    <property type="term" value="F:zinc ion binding"/>
    <property type="evidence" value="ECO:0007669"/>
    <property type="project" value="UniProtKB-KW"/>
</dbReference>
<dbReference type="GO" id="GO:0005634">
    <property type="term" value="C:nucleus"/>
    <property type="evidence" value="ECO:0007669"/>
    <property type="project" value="UniProtKB-SubCell"/>
</dbReference>
<dbReference type="SMART" id="SM00355">
    <property type="entry name" value="ZnF_C2H2"/>
    <property type="match status" value="5"/>
</dbReference>
<dbReference type="PANTHER" id="PTHR24406">
    <property type="entry name" value="TRANSCRIPTIONAL REPRESSOR CTCFL-RELATED"/>
    <property type="match status" value="1"/>
</dbReference>
<sequence>MSMATFTEEEKEKERTKHLEEEDSEDVIESPSEDSSRLFPPMELSDCSDVGSLHHEDHIDLQIRILENASLSVIARKDFEHFPVHTLQCPRSLRRTEFVSFIKSKFAHLASDTGFAVVRAKKIQNVPSYKLLSLRPRCNFRTRWKNAICLRPKQNKKDQLIEDSPMRTGSEEESSNNGEEEAQPEDQNQEVNIRIRILEDPTIQFMSKEVLDRFPVQALRCPRSLKEEEFLSLLRSTFPQLAPDRPFQVLRNRPFKRLRRINLNPLTPQEICRLLQNPTFCLRLTSPLSVQDEEKQEDLQNSELHNKTPPTVEDVVHMNVCLLEDLEAPQESRVIHQLDCPGDLQESPFLDLLRSSFPQLRDQTVELLTRTGDRLLPVKTQHQTVKEIRQNVASSDDSVLYVRVQEGSGEERPAEPLLSDSPAADPSEDEPVELKICILEDQEALGFSDETLLSHPTYVLQCPRLLQEEEFLKVLRSTFPQLAPDKPFKVFKISDDRTLLPLPIQTLTPQEVCRLGGAATICIRLQDPMNIQDKKIKSEEDEDPGGTAHRNPSDVWTGRQSSSRHEANGVPAYVCLLRSPKFTDFLVKHEKDRTESGPDLSGCFQLSCTVCGRTHPSVCGLVKHAWGHVHEGVGSCGVCGWKAASTEELKNHLLIHQRSHTFTVCGKFFIAPSGFKTLARQHSDPRMHCCGTCQRDFRTKLMLTNHMKLHLKKESLQGGSNSQIGDGKDQTQRRKSRRTTGRKRRKSQKNNPFRCSKCDRTFQSKVRLEKHITVRVCVKPYTCDVCGARFHSSVSMRKHRLTHMVVK</sequence>
<name>A0A834L1C4_ORYME</name>
<evidence type="ECO:0000256" key="6">
    <source>
        <dbReference type="ARBA" id="ARBA00023242"/>
    </source>
</evidence>
<evidence type="ECO:0000313" key="11">
    <source>
        <dbReference type="Proteomes" id="UP000646548"/>
    </source>
</evidence>
<comment type="subcellular location">
    <subcellularLocation>
        <location evidence="1">Nucleus</location>
    </subcellularLocation>
</comment>
<evidence type="ECO:0000256" key="5">
    <source>
        <dbReference type="ARBA" id="ARBA00022833"/>
    </source>
</evidence>
<feature type="region of interest" description="Disordered" evidence="8">
    <location>
        <begin position="536"/>
        <end position="564"/>
    </location>
</feature>
<feature type="region of interest" description="Disordered" evidence="8">
    <location>
        <begin position="406"/>
        <end position="430"/>
    </location>
</feature>
<feature type="compositionally biased region" description="Acidic residues" evidence="8">
    <location>
        <begin position="21"/>
        <end position="32"/>
    </location>
</feature>
<evidence type="ECO:0000256" key="4">
    <source>
        <dbReference type="ARBA" id="ARBA00022771"/>
    </source>
</evidence>
<dbReference type="Pfam" id="PF00096">
    <property type="entry name" value="zf-C2H2"/>
    <property type="match status" value="2"/>
</dbReference>
<dbReference type="FunFam" id="3.30.160.60:FF:000100">
    <property type="entry name" value="Zinc finger 45-like"/>
    <property type="match status" value="1"/>
</dbReference>
<evidence type="ECO:0000256" key="2">
    <source>
        <dbReference type="ARBA" id="ARBA00022723"/>
    </source>
</evidence>
<evidence type="ECO:0000256" key="3">
    <source>
        <dbReference type="ARBA" id="ARBA00022737"/>
    </source>
</evidence>
<dbReference type="AlphaFoldDB" id="A0A834L1C4"/>
<dbReference type="SUPFAM" id="SSF57667">
    <property type="entry name" value="beta-beta-alpha zinc fingers"/>
    <property type="match status" value="3"/>
</dbReference>
<evidence type="ECO:0000313" key="10">
    <source>
        <dbReference type="EMBL" id="KAF6738131.1"/>
    </source>
</evidence>
<keyword evidence="5" id="KW-0862">Zinc</keyword>
<protein>
    <submittedName>
        <fullName evidence="10">Zinc finger protein 366</fullName>
    </submittedName>
</protein>
<comment type="caution">
    <text evidence="10">The sequence shown here is derived from an EMBL/GenBank/DDBJ whole genome shotgun (WGS) entry which is preliminary data.</text>
</comment>
<evidence type="ECO:0000256" key="8">
    <source>
        <dbReference type="SAM" id="MobiDB-lite"/>
    </source>
</evidence>
<dbReference type="InterPro" id="IPR036236">
    <property type="entry name" value="Znf_C2H2_sf"/>
</dbReference>
<feature type="domain" description="C2H2-type" evidence="9">
    <location>
        <begin position="753"/>
        <end position="780"/>
    </location>
</feature>
<dbReference type="InterPro" id="IPR050888">
    <property type="entry name" value="ZnF_C2H2-type_TF"/>
</dbReference>
<evidence type="ECO:0000256" key="1">
    <source>
        <dbReference type="ARBA" id="ARBA00004123"/>
    </source>
</evidence>
<dbReference type="Proteomes" id="UP000646548">
    <property type="component" value="Unassembled WGS sequence"/>
</dbReference>
<accession>A0A834L1C4</accession>
<dbReference type="InterPro" id="IPR013087">
    <property type="entry name" value="Znf_C2H2_type"/>
</dbReference>
<feature type="region of interest" description="Disordered" evidence="8">
    <location>
        <begin position="1"/>
        <end position="39"/>
    </location>
</feature>
<feature type="domain" description="C2H2-type" evidence="9">
    <location>
        <begin position="781"/>
        <end position="807"/>
    </location>
</feature>
<reference evidence="10" key="1">
    <citation type="journal article" name="BMC Genomics">
        <title>Long-read sequencing and de novo genome assembly of marine medaka (Oryzias melastigma).</title>
        <authorList>
            <person name="Liang P."/>
            <person name="Saqib H.S.A."/>
            <person name="Ni X."/>
            <person name="Shen Y."/>
        </authorList>
    </citation>
    <scope>NUCLEOTIDE SEQUENCE</scope>
    <source>
        <strain evidence="10">Bigg-433</strain>
    </source>
</reference>
<dbReference type="Gene3D" id="3.30.160.60">
    <property type="entry name" value="Classic Zinc Finger"/>
    <property type="match status" value="3"/>
</dbReference>
<keyword evidence="4 7" id="KW-0863">Zinc-finger</keyword>
<dbReference type="PROSITE" id="PS50157">
    <property type="entry name" value="ZINC_FINGER_C2H2_2"/>
    <property type="match status" value="3"/>
</dbReference>
<keyword evidence="3" id="KW-0677">Repeat</keyword>
<feature type="compositionally biased region" description="Basic and acidic residues" evidence="8">
    <location>
        <begin position="8"/>
        <end position="20"/>
    </location>
</feature>
<dbReference type="PROSITE" id="PS00028">
    <property type="entry name" value="ZINC_FINGER_C2H2_1"/>
    <property type="match status" value="2"/>
</dbReference>
<dbReference type="EMBL" id="WKFB01000035">
    <property type="protein sequence ID" value="KAF6738131.1"/>
    <property type="molecule type" value="Genomic_DNA"/>
</dbReference>
<gene>
    <name evidence="10" type="ORF">FQA47_014495</name>
</gene>
<keyword evidence="6" id="KW-0539">Nucleus</keyword>
<evidence type="ECO:0000259" key="9">
    <source>
        <dbReference type="PROSITE" id="PS50157"/>
    </source>
</evidence>
<feature type="compositionally biased region" description="Acidic residues" evidence="8">
    <location>
        <begin position="171"/>
        <end position="188"/>
    </location>
</feature>